<dbReference type="InterPro" id="IPR013783">
    <property type="entry name" value="Ig-like_fold"/>
</dbReference>
<reference evidence="17" key="1">
    <citation type="submission" date="2022-01" db="EMBL/GenBank/DDBJ databases">
        <authorList>
            <person name="Braso-Vives M."/>
        </authorList>
    </citation>
    <scope>NUCLEOTIDE SEQUENCE</scope>
</reference>
<feature type="domain" description="Immunoglobulin" evidence="16">
    <location>
        <begin position="95"/>
        <end position="180"/>
    </location>
</feature>
<name>A0A8K0EK89_BRALA</name>
<dbReference type="PANTHER" id="PTHR24373">
    <property type="entry name" value="SLIT RELATED LEUCINE-RICH REPEAT NEURONAL PROTEIN"/>
    <property type="match status" value="1"/>
</dbReference>
<keyword evidence="9" id="KW-0472">Membrane</keyword>
<dbReference type="Pfam" id="PF01463">
    <property type="entry name" value="LRRCT"/>
    <property type="match status" value="2"/>
</dbReference>
<keyword evidence="12" id="KW-0393">Immunoglobulin domain</keyword>
<evidence type="ECO:0000256" key="10">
    <source>
        <dbReference type="ARBA" id="ARBA00023157"/>
    </source>
</evidence>
<evidence type="ECO:0000256" key="8">
    <source>
        <dbReference type="ARBA" id="ARBA00022989"/>
    </source>
</evidence>
<dbReference type="AlphaFoldDB" id="A0A8K0EK89"/>
<dbReference type="Proteomes" id="UP000838412">
    <property type="component" value="Chromosome 2"/>
</dbReference>
<evidence type="ECO:0000259" key="16">
    <source>
        <dbReference type="SMART" id="SM00409"/>
    </source>
</evidence>
<evidence type="ECO:0000256" key="9">
    <source>
        <dbReference type="ARBA" id="ARBA00023136"/>
    </source>
</evidence>
<evidence type="ECO:0000256" key="12">
    <source>
        <dbReference type="ARBA" id="ARBA00023319"/>
    </source>
</evidence>
<feature type="domain" description="Immunoglobulin subtype 2" evidence="15">
    <location>
        <begin position="875"/>
        <end position="943"/>
    </location>
</feature>
<dbReference type="SUPFAM" id="SSF52058">
    <property type="entry name" value="L domain-like"/>
    <property type="match status" value="2"/>
</dbReference>
<keyword evidence="10" id="KW-1015">Disulfide bond</keyword>
<gene>
    <name evidence="17" type="primary">IGFALS</name>
    <name evidence="17" type="ORF">BLAG_LOCUS13725</name>
</gene>
<proteinExistence type="predicted"/>
<keyword evidence="3" id="KW-1003">Cell membrane</keyword>
<dbReference type="FunFam" id="2.60.40.10:FF:000076">
    <property type="entry name" value="Leucine-rich repeat and Ig domain-containing 4"/>
    <property type="match status" value="2"/>
</dbReference>
<dbReference type="InterPro" id="IPR000372">
    <property type="entry name" value="LRRNT"/>
</dbReference>
<feature type="domain" description="LRRNT" evidence="13">
    <location>
        <begin position="219"/>
        <end position="253"/>
    </location>
</feature>
<evidence type="ECO:0000256" key="5">
    <source>
        <dbReference type="ARBA" id="ARBA00022692"/>
    </source>
</evidence>
<dbReference type="InterPro" id="IPR050328">
    <property type="entry name" value="Dev_Immune_Receptor"/>
</dbReference>
<dbReference type="InterPro" id="IPR032675">
    <property type="entry name" value="LRR_dom_sf"/>
</dbReference>
<dbReference type="InterPro" id="IPR003598">
    <property type="entry name" value="Ig_sub2"/>
</dbReference>
<dbReference type="GO" id="GO:0005886">
    <property type="term" value="C:plasma membrane"/>
    <property type="evidence" value="ECO:0007669"/>
    <property type="project" value="UniProtKB-SubCell"/>
</dbReference>
<evidence type="ECO:0000256" key="2">
    <source>
        <dbReference type="ARBA" id="ARBA00004236"/>
    </source>
</evidence>
<evidence type="ECO:0000256" key="1">
    <source>
        <dbReference type="ARBA" id="ARBA00004167"/>
    </source>
</evidence>
<dbReference type="PANTHER" id="PTHR24373:SF383">
    <property type="entry name" value="LEUCINE-RICH REPEAT-CONTAINING PROTEIN 15-LIKE"/>
    <property type="match status" value="1"/>
</dbReference>
<evidence type="ECO:0000256" key="4">
    <source>
        <dbReference type="ARBA" id="ARBA00022614"/>
    </source>
</evidence>
<comment type="subcellular location">
    <subcellularLocation>
        <location evidence="2">Cell membrane</location>
    </subcellularLocation>
    <subcellularLocation>
        <location evidence="1">Membrane</location>
        <topology evidence="1">Single-pass membrane protein</topology>
    </subcellularLocation>
</comment>
<evidence type="ECO:0000256" key="11">
    <source>
        <dbReference type="ARBA" id="ARBA00023180"/>
    </source>
</evidence>
<dbReference type="InterPro" id="IPR000483">
    <property type="entry name" value="Cys-rich_flank_reg_C"/>
</dbReference>
<sequence>MQISRAFSPTVLYLWCRSMPGEPPPVQSLPLTNVSQEPGDVSWPSYNWLTVAVHLSTIKCAGPGNLTGQVVRKVPLDAFKCDCPHYSVPTIDTRGSSAAVPVGQGALLKCKVMACPEAAVIWTTPTGVSLTSDSQHPGLRVLSDGSLVVVSASSEDSGTYSCMAANYLGKATATVNLKVTNGPQTTTDTGVTTTRYRMMFDVQILTLFCVATSLTGVHACPPECTCFHDVPSVHCNAPTLDHIPRGIPSNTTLLQMKGTQLRVVRKGDLAGLPLLKILYLFNNKLQTIEVGALDDVPAIVDIEIGNNQISDLPPGVFRGCGQLQTVAADGNQLTKIRQGVFKDLPNLQEVRFTYNHIETIEVGAFSNLSNSMYLGLQNNQIRAIRKGAFGAPVGAKQLQLQNNNISFIESGALSAFSEISTLTLDNNEISSLTGALQGLGNTDVISLKSNQIVALDENTFQGLHKLSRLDISSNHLRAITGKVFANLSSLNFLDLHNNMIVKIDSTLPNGIEQLVLSANQISAVTENTFKGLRALQSLDLSDNQLGAITGQVFANLSSLKSLNLHNNKLVRMDSPLPNGIGQVMLSSNLLPQVPPLPGALDMLDLSHNPLESLVQGQFSHIPSITTLGLSGIKYFIEKGTIDAGVFTGLGRLGTLNLADNKLTRVPSEALGKINQLETLNLSGNEIPTLNPNDFVNMTNITRLDLSGNNLTSVPEAVFDKLIRMYELDLSDNPIVFVGPRAFSKDLAAIHLDHTKLRIIDETAFNESVEVKWLRLNDNYLQFLPGGIYKPLTFYGDLMELEDMTNNPWTCDCQMYEYAQYVRSPAAFALHTLECAGPGSLKGQILRKVPLNTLKCDCPHTSTPTIDTRGSSTVVPTGHRAVLKCQVTACPEAAVIWTTPTGVSLTSDSQHPGLRVLSDGSLVVVSASSEDSGTYSCMAVNYLGKATATVNLKVTNGPQTTTDTSVTTT</sequence>
<dbReference type="SMART" id="SM00013">
    <property type="entry name" value="LRRNT"/>
    <property type="match status" value="1"/>
</dbReference>
<organism evidence="17 18">
    <name type="scientific">Branchiostoma lanceolatum</name>
    <name type="common">Common lancelet</name>
    <name type="synonym">Amphioxus lanceolatum</name>
    <dbReference type="NCBI Taxonomy" id="7740"/>
    <lineage>
        <taxon>Eukaryota</taxon>
        <taxon>Metazoa</taxon>
        <taxon>Chordata</taxon>
        <taxon>Cephalochordata</taxon>
        <taxon>Leptocardii</taxon>
        <taxon>Amphioxiformes</taxon>
        <taxon>Branchiostomatidae</taxon>
        <taxon>Branchiostoma</taxon>
    </lineage>
</organism>
<keyword evidence="6" id="KW-0732">Signal</keyword>
<keyword evidence="8" id="KW-1133">Transmembrane helix</keyword>
<evidence type="ECO:0000256" key="7">
    <source>
        <dbReference type="ARBA" id="ARBA00022737"/>
    </source>
</evidence>
<dbReference type="InterPro" id="IPR001611">
    <property type="entry name" value="Leu-rich_rpt"/>
</dbReference>
<dbReference type="FunFam" id="3.80.10.10:FF:001438">
    <property type="entry name" value="Uncharacterized protein"/>
    <property type="match status" value="1"/>
</dbReference>
<dbReference type="FunFam" id="3.80.10.10:FF:001164">
    <property type="entry name" value="GH01279p"/>
    <property type="match status" value="1"/>
</dbReference>
<feature type="domain" description="LRRCT" evidence="14">
    <location>
        <begin position="806"/>
        <end position="856"/>
    </location>
</feature>
<dbReference type="Pfam" id="PF07679">
    <property type="entry name" value="I-set"/>
    <property type="match status" value="2"/>
</dbReference>
<dbReference type="InterPro" id="IPR003591">
    <property type="entry name" value="Leu-rich_rpt_typical-subtyp"/>
</dbReference>
<protein>
    <submittedName>
        <fullName evidence="17">IGFALS protein</fullName>
    </submittedName>
</protein>
<evidence type="ECO:0000259" key="13">
    <source>
        <dbReference type="SMART" id="SM00013"/>
    </source>
</evidence>
<dbReference type="EMBL" id="OV696687">
    <property type="protein sequence ID" value="CAH1254243.1"/>
    <property type="molecule type" value="Genomic_DNA"/>
</dbReference>
<dbReference type="SMART" id="SM00082">
    <property type="entry name" value="LRRCT"/>
    <property type="match status" value="1"/>
</dbReference>
<dbReference type="SMART" id="SM00409">
    <property type="entry name" value="IG"/>
    <property type="match status" value="2"/>
</dbReference>
<dbReference type="SMART" id="SM00408">
    <property type="entry name" value="IGc2"/>
    <property type="match status" value="2"/>
</dbReference>
<dbReference type="Pfam" id="PF13855">
    <property type="entry name" value="LRR_8"/>
    <property type="match status" value="5"/>
</dbReference>
<keyword evidence="4" id="KW-0433">Leucine-rich repeat</keyword>
<dbReference type="InterPro" id="IPR036179">
    <property type="entry name" value="Ig-like_dom_sf"/>
</dbReference>
<dbReference type="SUPFAM" id="SSF48726">
    <property type="entry name" value="Immunoglobulin"/>
    <property type="match status" value="2"/>
</dbReference>
<evidence type="ECO:0000313" key="17">
    <source>
        <dbReference type="EMBL" id="CAH1254243.1"/>
    </source>
</evidence>
<dbReference type="SMART" id="SM00369">
    <property type="entry name" value="LRR_TYP"/>
    <property type="match status" value="19"/>
</dbReference>
<evidence type="ECO:0000256" key="6">
    <source>
        <dbReference type="ARBA" id="ARBA00022729"/>
    </source>
</evidence>
<feature type="domain" description="Immunoglobulin" evidence="16">
    <location>
        <begin position="869"/>
        <end position="954"/>
    </location>
</feature>
<evidence type="ECO:0000313" key="18">
    <source>
        <dbReference type="Proteomes" id="UP000838412"/>
    </source>
</evidence>
<keyword evidence="7" id="KW-0677">Repeat</keyword>
<keyword evidence="18" id="KW-1185">Reference proteome</keyword>
<dbReference type="OrthoDB" id="8731593at2759"/>
<accession>A0A8K0EK89</accession>
<dbReference type="Gene3D" id="2.60.40.10">
    <property type="entry name" value="Immunoglobulins"/>
    <property type="match status" value="2"/>
</dbReference>
<keyword evidence="5" id="KW-0812">Transmembrane</keyword>
<dbReference type="Gene3D" id="3.80.10.10">
    <property type="entry name" value="Ribonuclease Inhibitor"/>
    <property type="match status" value="5"/>
</dbReference>
<feature type="domain" description="Immunoglobulin subtype 2" evidence="15">
    <location>
        <begin position="101"/>
        <end position="169"/>
    </location>
</feature>
<keyword evidence="11" id="KW-0325">Glycoprotein</keyword>
<evidence type="ECO:0000259" key="14">
    <source>
        <dbReference type="SMART" id="SM00082"/>
    </source>
</evidence>
<dbReference type="InterPro" id="IPR003599">
    <property type="entry name" value="Ig_sub"/>
</dbReference>
<evidence type="ECO:0000256" key="3">
    <source>
        <dbReference type="ARBA" id="ARBA00022475"/>
    </source>
</evidence>
<dbReference type="InterPro" id="IPR013098">
    <property type="entry name" value="Ig_I-set"/>
</dbReference>
<evidence type="ECO:0000259" key="15">
    <source>
        <dbReference type="SMART" id="SM00408"/>
    </source>
</evidence>